<keyword evidence="2 8" id="KW-0560">Oxidoreductase</keyword>
<evidence type="ECO:0000256" key="2">
    <source>
        <dbReference type="ARBA" id="ARBA00023002"/>
    </source>
</evidence>
<protein>
    <recommendedName>
        <fullName evidence="8">Glyceraldehyde-3-phosphate dehydrogenase</fullName>
        <ecNumber evidence="8">1.2.1.-</ecNumber>
    </recommendedName>
</protein>
<dbReference type="PROSITE" id="PS00071">
    <property type="entry name" value="GAPDH"/>
    <property type="match status" value="1"/>
</dbReference>
<evidence type="ECO:0000313" key="11">
    <source>
        <dbReference type="Proteomes" id="UP000244338"/>
    </source>
</evidence>
<dbReference type="PIRSF" id="PIRSF000149">
    <property type="entry name" value="GAP_DH"/>
    <property type="match status" value="1"/>
</dbReference>
<feature type="binding site" evidence="4">
    <location>
        <position position="182"/>
    </location>
    <ligand>
        <name>D-glyceraldehyde 3-phosphate</name>
        <dbReference type="ChEBI" id="CHEBI:59776"/>
    </ligand>
</feature>
<dbReference type="Pfam" id="PF00044">
    <property type="entry name" value="Gp_dh_N"/>
    <property type="match status" value="1"/>
</dbReference>
<evidence type="ECO:0000256" key="4">
    <source>
        <dbReference type="PIRSR" id="PIRSR000149-2"/>
    </source>
</evidence>
<dbReference type="Proteomes" id="UP000244338">
    <property type="component" value="Unassembled WGS sequence"/>
</dbReference>
<feature type="binding site" evidence="5">
    <location>
        <position position="120"/>
    </location>
    <ligand>
        <name>NAD(+)</name>
        <dbReference type="ChEBI" id="CHEBI:57540"/>
    </ligand>
</feature>
<dbReference type="Pfam" id="PF02800">
    <property type="entry name" value="Gp_dh_C"/>
    <property type="match status" value="1"/>
</dbReference>
<dbReference type="FunFam" id="3.40.50.720:FF:000001">
    <property type="entry name" value="Glyceraldehyde-3-phosphate dehydrogenase"/>
    <property type="match status" value="1"/>
</dbReference>
<organism evidence="10 11">
    <name type="scientific">Candidatus Carbonibacillus altaicus</name>
    <dbReference type="NCBI Taxonomy" id="2163959"/>
    <lineage>
        <taxon>Bacteria</taxon>
        <taxon>Bacillati</taxon>
        <taxon>Bacillota</taxon>
        <taxon>Bacilli</taxon>
        <taxon>Bacillales</taxon>
        <taxon>Candidatus Carbonibacillus</taxon>
    </lineage>
</organism>
<evidence type="ECO:0000256" key="8">
    <source>
        <dbReference type="RuleBase" id="RU361160"/>
    </source>
</evidence>
<dbReference type="GO" id="GO:0050661">
    <property type="term" value="F:NADP binding"/>
    <property type="evidence" value="ECO:0007669"/>
    <property type="project" value="InterPro"/>
</dbReference>
<feature type="binding site" evidence="5">
    <location>
        <position position="78"/>
    </location>
    <ligand>
        <name>NAD(+)</name>
        <dbReference type="ChEBI" id="CHEBI:57540"/>
    </ligand>
</feature>
<evidence type="ECO:0000259" key="9">
    <source>
        <dbReference type="SMART" id="SM00846"/>
    </source>
</evidence>
<feature type="binding site" evidence="4">
    <location>
        <begin position="210"/>
        <end position="211"/>
    </location>
    <ligand>
        <name>D-glyceraldehyde 3-phosphate</name>
        <dbReference type="ChEBI" id="CHEBI:59776"/>
    </ligand>
</feature>
<dbReference type="AlphaFoldDB" id="A0A2R6XYF5"/>
<comment type="caution">
    <text evidence="10">The sequence shown here is derived from an EMBL/GenBank/DDBJ whole genome shotgun (WGS) entry which is preliminary data.</text>
</comment>
<proteinExistence type="inferred from homology"/>
<dbReference type="InterPro" id="IPR020831">
    <property type="entry name" value="GlycerAld/Erythrose_P_DH"/>
</dbReference>
<sequence length="353" mass="38561">MTSIAINGFGRIGRLVLRRMIEKNAPLQVVAINASYPAKTLAHLLQYDSVHRSPTFSIDYTDDALIVNGERIQLIQEREPDQLPWKELKIDMVIEATGQFTDRSGASRHIQAGAKKVVITAPAKDEDVTLVMGVNHTLYDPEKHHIISNASCTTNALAPVVKVLHDAFGVQHGMMTTVHSVTNDQKVLDNPHKDLRRARTSSLSIIPTSTGAAKAIGKVIPDLNGRLTGMALRVPTPNVSMIDLVAYLSQDVTKEEVHRAFAQAAEEELSGILTLSDLPLVSSDYIGDSHSAVVDGELTKVMGRMVQVFAWYDNEWAYSDRVVDLVTYMVQANKPGGASALCAEGKDRALETV</sequence>
<dbReference type="InterPro" id="IPR020830">
    <property type="entry name" value="GlycerAld_3-P_DH_AS"/>
</dbReference>
<dbReference type="InterPro" id="IPR020828">
    <property type="entry name" value="GlycerAld_3-P_DH_NAD(P)-bd"/>
</dbReference>
<dbReference type="CDD" id="cd18126">
    <property type="entry name" value="GAPDH_I_C"/>
    <property type="match status" value="1"/>
</dbReference>
<dbReference type="EC" id="1.2.1.-" evidence="8"/>
<gene>
    <name evidence="10" type="ORF">BSOLF_2114</name>
</gene>
<dbReference type="NCBIfam" id="TIGR01534">
    <property type="entry name" value="GAPDH-I"/>
    <property type="match status" value="1"/>
</dbReference>
<keyword evidence="5" id="KW-0547">Nucleotide-binding</keyword>
<accession>A0A2R6XYF5</accession>
<evidence type="ECO:0000256" key="3">
    <source>
        <dbReference type="PIRSR" id="PIRSR000149-1"/>
    </source>
</evidence>
<evidence type="ECO:0000256" key="5">
    <source>
        <dbReference type="PIRSR" id="PIRSR000149-3"/>
    </source>
</evidence>
<dbReference type="PRINTS" id="PR00078">
    <property type="entry name" value="G3PDHDRGNASE"/>
</dbReference>
<feature type="binding site" evidence="5">
    <location>
        <position position="314"/>
    </location>
    <ligand>
        <name>NAD(+)</name>
        <dbReference type="ChEBI" id="CHEBI:57540"/>
    </ligand>
</feature>
<comment type="similarity">
    <text evidence="1 7">Belongs to the glyceraldehyde-3-phosphate dehydrogenase family.</text>
</comment>
<dbReference type="GO" id="GO:0006006">
    <property type="term" value="P:glucose metabolic process"/>
    <property type="evidence" value="ECO:0007669"/>
    <property type="project" value="InterPro"/>
</dbReference>
<dbReference type="InterPro" id="IPR006424">
    <property type="entry name" value="Glyceraldehyde-3-P_DH_1"/>
</dbReference>
<keyword evidence="5" id="KW-0520">NAD</keyword>
<dbReference type="FunFam" id="3.30.360.10:FF:000002">
    <property type="entry name" value="Glyceraldehyde-3-phosphate dehydrogenase"/>
    <property type="match status" value="1"/>
</dbReference>
<reference evidence="11" key="1">
    <citation type="journal article" date="2018" name="Sci. Rep.">
        <title>Lignite coal burning seam in the remote Altai Mountains harbors a hydrogen-driven thermophilic microbial community.</title>
        <authorList>
            <person name="Kadnikov V.V."/>
            <person name="Mardanov A.V."/>
            <person name="Ivasenko D.A."/>
            <person name="Antsiferov D.V."/>
            <person name="Beletsky A.V."/>
            <person name="Karnachuk O.V."/>
            <person name="Ravin N.V."/>
        </authorList>
    </citation>
    <scope>NUCLEOTIDE SEQUENCE [LARGE SCALE GENOMIC DNA]</scope>
</reference>
<dbReference type="PANTHER" id="PTHR43148">
    <property type="entry name" value="GLYCERALDEHYDE-3-PHOSPHATE DEHYDROGENASE 2"/>
    <property type="match status" value="1"/>
</dbReference>
<dbReference type="CDD" id="cd05214">
    <property type="entry name" value="GAPDH_I_N"/>
    <property type="match status" value="1"/>
</dbReference>
<dbReference type="GO" id="GO:0051287">
    <property type="term" value="F:NAD binding"/>
    <property type="evidence" value="ECO:0007669"/>
    <property type="project" value="InterPro"/>
</dbReference>
<dbReference type="InterPro" id="IPR020829">
    <property type="entry name" value="GlycerAld_3-P_DH_cat"/>
</dbReference>
<feature type="active site" description="Nucleophile" evidence="3">
    <location>
        <position position="152"/>
    </location>
</feature>
<dbReference type="Gene3D" id="3.30.360.10">
    <property type="entry name" value="Dihydrodipicolinate Reductase, domain 2"/>
    <property type="match status" value="1"/>
</dbReference>
<dbReference type="EMBL" id="PEBX01000116">
    <property type="protein sequence ID" value="PTQ55432.1"/>
    <property type="molecule type" value="Genomic_DNA"/>
</dbReference>
<dbReference type="Gene3D" id="3.40.50.720">
    <property type="entry name" value="NAD(P)-binding Rossmann-like Domain"/>
    <property type="match status" value="1"/>
</dbReference>
<evidence type="ECO:0000313" key="10">
    <source>
        <dbReference type="EMBL" id="PTQ55432.1"/>
    </source>
</evidence>
<name>A0A2R6XYF5_9BACL</name>
<feature type="binding site" evidence="5">
    <location>
        <begin position="11"/>
        <end position="12"/>
    </location>
    <ligand>
        <name>NAD(+)</name>
        <dbReference type="ChEBI" id="CHEBI:57540"/>
    </ligand>
</feature>
<evidence type="ECO:0000256" key="7">
    <source>
        <dbReference type="RuleBase" id="RU000397"/>
    </source>
</evidence>
<feature type="binding site" evidence="4">
    <location>
        <begin position="151"/>
        <end position="153"/>
    </location>
    <ligand>
        <name>D-glyceraldehyde 3-phosphate</name>
        <dbReference type="ChEBI" id="CHEBI:59776"/>
    </ligand>
</feature>
<evidence type="ECO:0000256" key="6">
    <source>
        <dbReference type="PIRSR" id="PIRSR000149-4"/>
    </source>
</evidence>
<dbReference type="SUPFAM" id="SSF55347">
    <property type="entry name" value="Glyceraldehyde-3-phosphate dehydrogenase-like, C-terminal domain"/>
    <property type="match status" value="1"/>
</dbReference>
<dbReference type="SUPFAM" id="SSF51735">
    <property type="entry name" value="NAD(P)-binding Rossmann-fold domains"/>
    <property type="match status" value="1"/>
</dbReference>
<dbReference type="GO" id="GO:0016620">
    <property type="term" value="F:oxidoreductase activity, acting on the aldehyde or oxo group of donors, NAD or NADP as acceptor"/>
    <property type="evidence" value="ECO:0007669"/>
    <property type="project" value="InterPro"/>
</dbReference>
<dbReference type="SMART" id="SM00846">
    <property type="entry name" value="Gp_dh_N"/>
    <property type="match status" value="1"/>
</dbReference>
<dbReference type="InterPro" id="IPR036291">
    <property type="entry name" value="NAD(P)-bd_dom_sf"/>
</dbReference>
<feature type="binding site" evidence="4">
    <location>
        <position position="233"/>
    </location>
    <ligand>
        <name>D-glyceraldehyde 3-phosphate</name>
        <dbReference type="ChEBI" id="CHEBI:59776"/>
    </ligand>
</feature>
<feature type="site" description="Activates thiol group during catalysis" evidence="6">
    <location>
        <position position="179"/>
    </location>
</feature>
<feature type="domain" description="Glyceraldehyde 3-phosphate dehydrogenase NAD(P) binding" evidence="9">
    <location>
        <begin position="2"/>
        <end position="152"/>
    </location>
</feature>
<evidence type="ECO:0000256" key="1">
    <source>
        <dbReference type="ARBA" id="ARBA00007406"/>
    </source>
</evidence>